<protein>
    <submittedName>
        <fullName evidence="2">Antirestriction protein ArdC</fullName>
    </submittedName>
</protein>
<feature type="domain" description="Polyvalent protein metallopeptidase" evidence="1">
    <location>
        <begin position="4"/>
        <end position="68"/>
    </location>
</feature>
<proteinExistence type="predicted"/>
<dbReference type="EMBL" id="JAUSWL010000026">
    <property type="protein sequence ID" value="MDQ0547451.1"/>
    <property type="molecule type" value="Genomic_DNA"/>
</dbReference>
<dbReference type="AlphaFoldDB" id="A0AAJ1TUZ8"/>
<comment type="caution">
    <text evidence="2">The sequence shown here is derived from an EMBL/GenBank/DDBJ whole genome shotgun (WGS) entry which is preliminary data.</text>
</comment>
<name>A0AAJ1TUZ8_9HYPH</name>
<gene>
    <name evidence="2" type="ORF">QO001_006410</name>
</gene>
<evidence type="ECO:0000313" key="3">
    <source>
        <dbReference type="Proteomes" id="UP001223420"/>
    </source>
</evidence>
<reference evidence="2" key="1">
    <citation type="submission" date="2023-07" db="EMBL/GenBank/DDBJ databases">
        <title>Genomic Encyclopedia of Type Strains, Phase IV (KMG-IV): sequencing the most valuable type-strain genomes for metagenomic binning, comparative biology and taxonomic classification.</title>
        <authorList>
            <person name="Goeker M."/>
        </authorList>
    </citation>
    <scope>NUCLEOTIDE SEQUENCE</scope>
    <source>
        <strain evidence="2">DSM 19569</strain>
    </source>
</reference>
<dbReference type="Proteomes" id="UP001223420">
    <property type="component" value="Unassembled WGS sequence"/>
</dbReference>
<organism evidence="2 3">
    <name type="scientific">Methylobacterium brachiatum</name>
    <dbReference type="NCBI Taxonomy" id="269660"/>
    <lineage>
        <taxon>Bacteria</taxon>
        <taxon>Pseudomonadati</taxon>
        <taxon>Pseudomonadota</taxon>
        <taxon>Alphaproteobacteria</taxon>
        <taxon>Hyphomicrobiales</taxon>
        <taxon>Methylobacteriaceae</taxon>
        <taxon>Methylobacterium</taxon>
    </lineage>
</organism>
<sequence length="82" mass="8872">MSGLDQDLSCRFRSQAYAAEEQVAELGSAFLTATLRLASEPHPTHANYSASWTKLLRNDNRANFTAASAASRAAQYLTGLAH</sequence>
<evidence type="ECO:0000313" key="2">
    <source>
        <dbReference type="EMBL" id="MDQ0547451.1"/>
    </source>
</evidence>
<evidence type="ECO:0000259" key="1">
    <source>
        <dbReference type="Pfam" id="PF18818"/>
    </source>
</evidence>
<dbReference type="Pfam" id="PF18818">
    <property type="entry name" value="MPTase-PolyVal"/>
    <property type="match status" value="1"/>
</dbReference>
<accession>A0AAJ1TUZ8</accession>
<dbReference type="InterPro" id="IPR041459">
    <property type="entry name" value="MPTase-PolyVal"/>
</dbReference>